<dbReference type="PROSITE" id="PS50093">
    <property type="entry name" value="PKD"/>
    <property type="match status" value="2"/>
</dbReference>
<sequence length="322" mass="35066">MKNKAYKAIFSIVAGAAFLFAAAPAFAQYQNWYPYYSSSYQPSYSYQNWYQSNWYDPYAYGDYSYGWNDYYQPSVQYDYCYYARDCYNYGTLSIANVSGPNSLTVGQQGTWTVRVSGSSGYLSYSVIWGDEQINPYMQSASAQQMSSSGTFTHTYRQAGTYSPRFTVTDSYGQSQSASATVTVSGGGTICGTTYSYPVGNSIYCPLPPPVSGNFSAIPTSGAAPLAVIFGIQGSFSFYTIDFGDGQTTNGAILDTDCSVAGRCTSTHTYASAGTYTAILYQGGKTSTQPVRTLGTVTITVSGGYGGGWYCGYYPWLCYGWQE</sequence>
<dbReference type="SUPFAM" id="SSF49299">
    <property type="entry name" value="PKD domain"/>
    <property type="match status" value="2"/>
</dbReference>
<comment type="caution">
    <text evidence="3">The sequence shown here is derived from an EMBL/GenBank/DDBJ whole genome shotgun (WGS) entry which is preliminary data.</text>
</comment>
<dbReference type="InterPro" id="IPR000601">
    <property type="entry name" value="PKD_dom"/>
</dbReference>
<gene>
    <name evidence="3" type="ORF">UY86_C0010G0021</name>
</gene>
<feature type="signal peptide" evidence="1">
    <location>
        <begin position="1"/>
        <end position="27"/>
    </location>
</feature>
<dbReference type="Gene3D" id="2.60.40.10">
    <property type="entry name" value="Immunoglobulins"/>
    <property type="match status" value="2"/>
</dbReference>
<evidence type="ECO:0000313" key="4">
    <source>
        <dbReference type="Proteomes" id="UP000033852"/>
    </source>
</evidence>
<feature type="chain" id="PRO_5002541032" description="PKD domain-containing protein" evidence="1">
    <location>
        <begin position="28"/>
        <end position="322"/>
    </location>
</feature>
<keyword evidence="1" id="KW-0732">Signal</keyword>
<dbReference type="InterPro" id="IPR035986">
    <property type="entry name" value="PKD_dom_sf"/>
</dbReference>
<protein>
    <recommendedName>
        <fullName evidence="2">PKD domain-containing protein</fullName>
    </recommendedName>
</protein>
<feature type="domain" description="PKD" evidence="2">
    <location>
        <begin position="92"/>
        <end position="183"/>
    </location>
</feature>
<reference evidence="3 4" key="1">
    <citation type="journal article" date="2015" name="Nature">
        <title>rRNA introns, odd ribosomes, and small enigmatic genomes across a large radiation of phyla.</title>
        <authorList>
            <person name="Brown C.T."/>
            <person name="Hug L.A."/>
            <person name="Thomas B.C."/>
            <person name="Sharon I."/>
            <person name="Castelle C.J."/>
            <person name="Singh A."/>
            <person name="Wilkins M.J."/>
            <person name="Williams K.H."/>
            <person name="Banfield J.F."/>
        </authorList>
    </citation>
    <scope>NUCLEOTIDE SEQUENCE [LARGE SCALE GENOMIC DNA]</scope>
</reference>
<evidence type="ECO:0000313" key="3">
    <source>
        <dbReference type="EMBL" id="KKW37333.1"/>
    </source>
</evidence>
<dbReference type="AlphaFoldDB" id="A0A0G1Y1M0"/>
<dbReference type="Pfam" id="PF18911">
    <property type="entry name" value="PKD_4"/>
    <property type="match status" value="1"/>
</dbReference>
<dbReference type="EMBL" id="LCRR01000010">
    <property type="protein sequence ID" value="KKW37333.1"/>
    <property type="molecule type" value="Genomic_DNA"/>
</dbReference>
<dbReference type="CDD" id="cd00146">
    <property type="entry name" value="PKD"/>
    <property type="match status" value="1"/>
</dbReference>
<proteinExistence type="predicted"/>
<organism evidence="3 4">
    <name type="scientific">Candidatus Adlerbacteria bacterium GW2011_GWB1_54_7</name>
    <dbReference type="NCBI Taxonomy" id="1618607"/>
    <lineage>
        <taxon>Bacteria</taxon>
        <taxon>Candidatus Adleribacteriota</taxon>
    </lineage>
</organism>
<feature type="domain" description="PKD" evidence="2">
    <location>
        <begin position="238"/>
        <end position="279"/>
    </location>
</feature>
<dbReference type="InterPro" id="IPR022409">
    <property type="entry name" value="PKD/Chitinase_dom"/>
</dbReference>
<evidence type="ECO:0000256" key="1">
    <source>
        <dbReference type="SAM" id="SignalP"/>
    </source>
</evidence>
<dbReference type="STRING" id="1618607.UY86_C0010G0021"/>
<name>A0A0G1Y1M0_9BACT</name>
<dbReference type="InterPro" id="IPR013783">
    <property type="entry name" value="Ig-like_fold"/>
</dbReference>
<evidence type="ECO:0000259" key="2">
    <source>
        <dbReference type="PROSITE" id="PS50093"/>
    </source>
</evidence>
<accession>A0A0G1Y1M0</accession>
<dbReference type="Proteomes" id="UP000033852">
    <property type="component" value="Unassembled WGS sequence"/>
</dbReference>
<dbReference type="SMART" id="SM00089">
    <property type="entry name" value="PKD"/>
    <property type="match status" value="2"/>
</dbReference>